<dbReference type="GO" id="GO:0051287">
    <property type="term" value="F:NAD binding"/>
    <property type="evidence" value="ECO:0007669"/>
    <property type="project" value="InterPro"/>
</dbReference>
<evidence type="ECO:0000256" key="4">
    <source>
        <dbReference type="RuleBase" id="RU003719"/>
    </source>
</evidence>
<evidence type="ECO:0000256" key="1">
    <source>
        <dbReference type="ARBA" id="ARBA00005854"/>
    </source>
</evidence>
<gene>
    <name evidence="7" type="ORF">CE154_019925</name>
</gene>
<dbReference type="Gene3D" id="3.40.50.720">
    <property type="entry name" value="NAD(P)-binding Rossmann-like Domain"/>
    <property type="match status" value="2"/>
</dbReference>
<dbReference type="AlphaFoldDB" id="A0A3R7IEB0"/>
<dbReference type="InterPro" id="IPR029753">
    <property type="entry name" value="D-isomer_DH_CS"/>
</dbReference>
<dbReference type="Pfam" id="PF02826">
    <property type="entry name" value="2-Hacid_dh_C"/>
    <property type="match status" value="1"/>
</dbReference>
<dbReference type="InterPro" id="IPR029752">
    <property type="entry name" value="D-isomer_DH_CS1"/>
</dbReference>
<keyword evidence="3" id="KW-0520">NAD</keyword>
<dbReference type="Proteomes" id="UP000216225">
    <property type="component" value="Unassembled WGS sequence"/>
</dbReference>
<feature type="domain" description="D-isomer specific 2-hydroxyacid dehydrogenase catalytic" evidence="5">
    <location>
        <begin position="15"/>
        <end position="329"/>
    </location>
</feature>
<evidence type="ECO:0000256" key="2">
    <source>
        <dbReference type="ARBA" id="ARBA00023002"/>
    </source>
</evidence>
<dbReference type="SUPFAM" id="SSF52283">
    <property type="entry name" value="Formate/glycerate dehydrogenase catalytic domain-like"/>
    <property type="match status" value="1"/>
</dbReference>
<dbReference type="FunFam" id="3.40.50.720:FF:000203">
    <property type="entry name" value="D-3-phosphoglycerate dehydrogenase (SerA)"/>
    <property type="match status" value="1"/>
</dbReference>
<dbReference type="InterPro" id="IPR006139">
    <property type="entry name" value="D-isomer_2_OHA_DH_cat_dom"/>
</dbReference>
<dbReference type="RefSeq" id="WP_094437157.1">
    <property type="nucleotide sequence ID" value="NZ_NKDB02000005.1"/>
</dbReference>
<dbReference type="InterPro" id="IPR036291">
    <property type="entry name" value="NAD(P)-bd_dom_sf"/>
</dbReference>
<dbReference type="CDD" id="cd12172">
    <property type="entry name" value="PGDH_like_2"/>
    <property type="match status" value="1"/>
</dbReference>
<evidence type="ECO:0000256" key="3">
    <source>
        <dbReference type="ARBA" id="ARBA00023027"/>
    </source>
</evidence>
<sequence>MRVPATNAATMQKVLITQRFFDDQAIALLRAHGCEPVIAELPPGEADGNVPPSTLLQWLHGASGWIVGHARVTRALLAELPQLQVVARRSVGYERLDTMAVHELGRVATIAAGANDPTVADLTIGLMLAVGRRLAEGSSNVRRGTMSIALGTDLYRKTVGIVGFGRIGQAVAKRLRGFECRILVHSPSQDADLARAHDIEYTDLRTLLSTSDYVSLHAPLNGGTSHLLCDETLAMMKPSAYLINTARGGLIEDRHLLKALRSGTIAGAGLDVFMSESDPGYCDVTRELASLPNVVTVPHIGASTREGLARSNMVAARCVLSVLAGQPMPDGCVVADGRAVSRR</sequence>
<protein>
    <submittedName>
        <fullName evidence="7">Hydroxyacid dehydrogenase</fullName>
    </submittedName>
</protein>
<dbReference type="PROSITE" id="PS00671">
    <property type="entry name" value="D_2_HYDROXYACID_DH_3"/>
    <property type="match status" value="1"/>
</dbReference>
<dbReference type="Pfam" id="PF00389">
    <property type="entry name" value="2-Hacid_dh"/>
    <property type="match status" value="1"/>
</dbReference>
<dbReference type="GO" id="GO:0005829">
    <property type="term" value="C:cytosol"/>
    <property type="evidence" value="ECO:0007669"/>
    <property type="project" value="TreeGrafter"/>
</dbReference>
<name>A0A3R7IEB0_9BURK</name>
<evidence type="ECO:0000259" key="6">
    <source>
        <dbReference type="Pfam" id="PF02826"/>
    </source>
</evidence>
<dbReference type="EMBL" id="NKDB02000005">
    <property type="protein sequence ID" value="RKJ94583.1"/>
    <property type="molecule type" value="Genomic_DNA"/>
</dbReference>
<evidence type="ECO:0000313" key="7">
    <source>
        <dbReference type="EMBL" id="RKJ94583.1"/>
    </source>
</evidence>
<proteinExistence type="inferred from homology"/>
<dbReference type="SUPFAM" id="SSF51735">
    <property type="entry name" value="NAD(P)-binding Rossmann-fold domains"/>
    <property type="match status" value="1"/>
</dbReference>
<evidence type="ECO:0000259" key="5">
    <source>
        <dbReference type="Pfam" id="PF00389"/>
    </source>
</evidence>
<dbReference type="GO" id="GO:0016618">
    <property type="term" value="F:hydroxypyruvate reductase [NAD(P)H] activity"/>
    <property type="evidence" value="ECO:0007669"/>
    <property type="project" value="TreeGrafter"/>
</dbReference>
<comment type="similarity">
    <text evidence="1 4">Belongs to the D-isomer specific 2-hydroxyacid dehydrogenase family.</text>
</comment>
<reference evidence="7 8" key="1">
    <citation type="submission" date="2018-09" db="EMBL/GenBank/DDBJ databases">
        <title>Genome comparison of Alicycliphilus sp. BQ1, a polyurethanolytic bacterium, with its closest phylogenetic relatives Alicycliphilus denitrificans BC and K601, unable to attack polyurethane.</title>
        <authorList>
            <person name="Loza-Tavera H."/>
            <person name="Lozano L."/>
            <person name="Cevallos M."/>
            <person name="Maya-Lucas O."/>
            <person name="Garcia-Mena J."/>
            <person name="Hernandez J."/>
        </authorList>
    </citation>
    <scope>NUCLEOTIDE SEQUENCE [LARGE SCALE GENOMIC DNA]</scope>
    <source>
        <strain evidence="7 8">BQ1</strain>
    </source>
</reference>
<dbReference type="InterPro" id="IPR006140">
    <property type="entry name" value="D-isomer_DH_NAD-bd"/>
</dbReference>
<dbReference type="GO" id="GO:0030267">
    <property type="term" value="F:glyoxylate reductase (NADPH) activity"/>
    <property type="evidence" value="ECO:0007669"/>
    <property type="project" value="TreeGrafter"/>
</dbReference>
<feature type="domain" description="D-isomer specific 2-hydroxyacid dehydrogenase NAD-binding" evidence="6">
    <location>
        <begin position="124"/>
        <end position="301"/>
    </location>
</feature>
<keyword evidence="2 4" id="KW-0560">Oxidoreductase</keyword>
<dbReference type="PROSITE" id="PS00065">
    <property type="entry name" value="D_2_HYDROXYACID_DH_1"/>
    <property type="match status" value="1"/>
</dbReference>
<evidence type="ECO:0000313" key="8">
    <source>
        <dbReference type="Proteomes" id="UP000216225"/>
    </source>
</evidence>
<dbReference type="PANTHER" id="PTHR10996">
    <property type="entry name" value="2-HYDROXYACID DEHYDROGENASE-RELATED"/>
    <property type="match status" value="1"/>
</dbReference>
<dbReference type="PANTHER" id="PTHR10996:SF178">
    <property type="entry name" value="2-HYDROXYACID DEHYDROGENASE YGL185C-RELATED"/>
    <property type="match status" value="1"/>
</dbReference>
<comment type="caution">
    <text evidence="7">The sequence shown here is derived from an EMBL/GenBank/DDBJ whole genome shotgun (WGS) entry which is preliminary data.</text>
</comment>
<organism evidence="7 8">
    <name type="scientific">Alicycliphilus denitrificans</name>
    <dbReference type="NCBI Taxonomy" id="179636"/>
    <lineage>
        <taxon>Bacteria</taxon>
        <taxon>Pseudomonadati</taxon>
        <taxon>Pseudomonadota</taxon>
        <taxon>Betaproteobacteria</taxon>
        <taxon>Burkholderiales</taxon>
        <taxon>Comamonadaceae</taxon>
        <taxon>Alicycliphilus</taxon>
    </lineage>
</organism>
<accession>A0A3R7IEB0</accession>
<dbReference type="InterPro" id="IPR050223">
    <property type="entry name" value="D-isomer_2-hydroxyacid_DH"/>
</dbReference>